<keyword evidence="2" id="KW-1185">Reference proteome</keyword>
<dbReference type="Proteomes" id="UP001145742">
    <property type="component" value="Unassembled WGS sequence"/>
</dbReference>
<dbReference type="PANTHER" id="PTHR33395">
    <property type="entry name" value="TRANSCRIPTASE, PUTATIVE-RELATED-RELATED"/>
    <property type="match status" value="1"/>
</dbReference>
<comment type="caution">
    <text evidence="1">The sequence shown here is derived from an EMBL/GenBank/DDBJ whole genome shotgun (WGS) entry which is preliminary data.</text>
</comment>
<evidence type="ECO:0000313" key="2">
    <source>
        <dbReference type="Proteomes" id="UP001145742"/>
    </source>
</evidence>
<organism evidence="1 2">
    <name type="scientific">Willisornis vidua</name>
    <name type="common">Xingu scale-backed antbird</name>
    <dbReference type="NCBI Taxonomy" id="1566151"/>
    <lineage>
        <taxon>Eukaryota</taxon>
        <taxon>Metazoa</taxon>
        <taxon>Chordata</taxon>
        <taxon>Craniata</taxon>
        <taxon>Vertebrata</taxon>
        <taxon>Euteleostomi</taxon>
        <taxon>Archelosauria</taxon>
        <taxon>Archosauria</taxon>
        <taxon>Dinosauria</taxon>
        <taxon>Saurischia</taxon>
        <taxon>Theropoda</taxon>
        <taxon>Coelurosauria</taxon>
        <taxon>Aves</taxon>
        <taxon>Neognathae</taxon>
        <taxon>Neoaves</taxon>
        <taxon>Telluraves</taxon>
        <taxon>Australaves</taxon>
        <taxon>Passeriformes</taxon>
        <taxon>Thamnophilidae</taxon>
        <taxon>Willisornis</taxon>
    </lineage>
</organism>
<dbReference type="PANTHER" id="PTHR33395:SF22">
    <property type="entry name" value="REVERSE TRANSCRIPTASE DOMAIN-CONTAINING PROTEIN"/>
    <property type="match status" value="1"/>
</dbReference>
<protein>
    <submittedName>
        <fullName evidence="1">Mitochondrial fission process protein 1</fullName>
    </submittedName>
</protein>
<reference evidence="1" key="1">
    <citation type="submission" date="2019-10" db="EMBL/GenBank/DDBJ databases">
        <authorList>
            <person name="Soares A.E.R."/>
            <person name="Aleixo A."/>
            <person name="Schneider P."/>
            <person name="Miyaki C.Y."/>
            <person name="Schneider M.P."/>
            <person name="Mello C."/>
            <person name="Vasconcelos A.T.R."/>
        </authorList>
    </citation>
    <scope>NUCLEOTIDE SEQUENCE</scope>
    <source>
        <tissue evidence="1">Muscle</tissue>
    </source>
</reference>
<name>A0ABQ9D510_9PASS</name>
<sequence length="161" mass="18626">METGWDDSHDWSAAMDDYMLFWRDRQGKRGGGVNLYVRESLDSVELRACVYKVETLWIRIRGKANKADVLVGVSCRPPNQDDEVDGFFYKQLADVSKLPALVLVSDFYLLDICWELNTAEKRQSRRFLERMVDNFLLQLINEPTRGGTPLDLLFTNRDGLD</sequence>
<proteinExistence type="predicted"/>
<gene>
    <name evidence="1" type="ORF">WISP_79308</name>
</gene>
<evidence type="ECO:0000313" key="1">
    <source>
        <dbReference type="EMBL" id="KAJ7415203.1"/>
    </source>
</evidence>
<dbReference type="Gene3D" id="3.60.10.10">
    <property type="entry name" value="Endonuclease/exonuclease/phosphatase"/>
    <property type="match status" value="1"/>
</dbReference>
<accession>A0ABQ9D510</accession>
<dbReference type="InterPro" id="IPR036691">
    <property type="entry name" value="Endo/exonu/phosph_ase_sf"/>
</dbReference>
<dbReference type="EMBL" id="WHWB01033980">
    <property type="protein sequence ID" value="KAJ7415203.1"/>
    <property type="molecule type" value="Genomic_DNA"/>
</dbReference>